<evidence type="ECO:0000256" key="1">
    <source>
        <dbReference type="SAM" id="MobiDB-lite"/>
    </source>
</evidence>
<reference evidence="3" key="1">
    <citation type="submission" date="2020-02" db="EMBL/GenBank/DDBJ databases">
        <authorList>
            <person name="Meier V. D."/>
        </authorList>
    </citation>
    <scope>NUCLEOTIDE SEQUENCE</scope>
    <source>
        <strain evidence="3">AVDCRST_MAG72</strain>
    </source>
</reference>
<protein>
    <recommendedName>
        <fullName evidence="2">DnaJ homologue subfamily C member 28 conserved domain-containing protein</fullName>
    </recommendedName>
</protein>
<accession>A0A6J4M4I5</accession>
<sequence length="198" mass="23146">MNHIERRQDEERRLRRAAVSKVTQQPPAPPDPSEEDQDEPAVQRMEQQALWADLQVRHAIARGDFDNLPGAGKPLRLPDRHDPDWWVRSLIEREQITGVLPPALALRKEDAGLSAVLDKESTEQGVRRTVDEFNSRVVEARRQLLGGPPVVTATRDVEQEVAQWRARREERRRRQREQVAAAGVTDDRTRRRRRWWRR</sequence>
<feature type="region of interest" description="Disordered" evidence="1">
    <location>
        <begin position="1"/>
        <end position="48"/>
    </location>
</feature>
<proteinExistence type="predicted"/>
<dbReference type="EMBL" id="CADCUJ010000059">
    <property type="protein sequence ID" value="CAA9349714.1"/>
    <property type="molecule type" value="Genomic_DNA"/>
</dbReference>
<dbReference type="InterPro" id="IPR018961">
    <property type="entry name" value="DnaJ_homolog_subfam-C_membr-28"/>
</dbReference>
<evidence type="ECO:0000259" key="2">
    <source>
        <dbReference type="Pfam" id="PF09350"/>
    </source>
</evidence>
<dbReference type="AlphaFoldDB" id="A0A6J4M4I5"/>
<organism evidence="3">
    <name type="scientific">uncultured Nocardioidaceae bacterium</name>
    <dbReference type="NCBI Taxonomy" id="253824"/>
    <lineage>
        <taxon>Bacteria</taxon>
        <taxon>Bacillati</taxon>
        <taxon>Actinomycetota</taxon>
        <taxon>Actinomycetes</taxon>
        <taxon>Propionibacteriales</taxon>
        <taxon>Nocardioidaceae</taxon>
        <taxon>environmental samples</taxon>
    </lineage>
</organism>
<feature type="compositionally biased region" description="Basic and acidic residues" evidence="1">
    <location>
        <begin position="1"/>
        <end position="13"/>
    </location>
</feature>
<evidence type="ECO:0000313" key="3">
    <source>
        <dbReference type="EMBL" id="CAA9349714.1"/>
    </source>
</evidence>
<name>A0A6J4M4I5_9ACTN</name>
<feature type="domain" description="DnaJ homologue subfamily C member 28 conserved" evidence="2">
    <location>
        <begin position="51"/>
        <end position="115"/>
    </location>
</feature>
<dbReference type="Pfam" id="PF09350">
    <property type="entry name" value="DJC28_CD"/>
    <property type="match status" value="1"/>
</dbReference>
<gene>
    <name evidence="3" type="ORF">AVDCRST_MAG72-1364</name>
</gene>